<name>A0A418W2I9_9PROT</name>
<sequence length="171" mass="17890">MADNMRGDGHPAERLSAVADTFAKTGMRSGEMGIAAAQTIGYRTAMMAAAMGTPTGFANPEFLRMGSEKVEASVEAFQAVAHGLGEFGAAWMTMLTKQSQAAALVFSGLARCQSPTDLAEIQRKAFAQVVDASVNASLRFAEAAASITAASVKPAYRKVRANARRLAAEQA</sequence>
<dbReference type="RefSeq" id="WP_119829775.1">
    <property type="nucleotide sequence ID" value="NZ_QYUL01000001.1"/>
</dbReference>
<organism evidence="2 3">
    <name type="scientific">Azospirillum cavernae</name>
    <dbReference type="NCBI Taxonomy" id="2320860"/>
    <lineage>
        <taxon>Bacteria</taxon>
        <taxon>Pseudomonadati</taxon>
        <taxon>Pseudomonadota</taxon>
        <taxon>Alphaproteobacteria</taxon>
        <taxon>Rhodospirillales</taxon>
        <taxon>Azospirillaceae</taxon>
        <taxon>Azospirillum</taxon>
    </lineage>
</organism>
<proteinExistence type="predicted"/>
<feature type="domain" description="Phasin" evidence="1">
    <location>
        <begin position="62"/>
        <end position="155"/>
    </location>
</feature>
<dbReference type="Pfam" id="PF09361">
    <property type="entry name" value="Phasin_2"/>
    <property type="match status" value="1"/>
</dbReference>
<dbReference type="EMBL" id="QYUL01000001">
    <property type="protein sequence ID" value="RJF84134.1"/>
    <property type="molecule type" value="Genomic_DNA"/>
</dbReference>
<evidence type="ECO:0000259" key="1">
    <source>
        <dbReference type="Pfam" id="PF09361"/>
    </source>
</evidence>
<accession>A0A418W2I9</accession>
<dbReference type="OrthoDB" id="7303821at2"/>
<evidence type="ECO:0000313" key="3">
    <source>
        <dbReference type="Proteomes" id="UP000283458"/>
    </source>
</evidence>
<dbReference type="AlphaFoldDB" id="A0A418W2I9"/>
<comment type="caution">
    <text evidence="2">The sequence shown here is derived from an EMBL/GenBank/DDBJ whole genome shotgun (WGS) entry which is preliminary data.</text>
</comment>
<reference evidence="2 3" key="1">
    <citation type="submission" date="2018-09" db="EMBL/GenBank/DDBJ databases">
        <authorList>
            <person name="Zhu H."/>
        </authorList>
    </citation>
    <scope>NUCLEOTIDE SEQUENCE [LARGE SCALE GENOMIC DNA]</scope>
    <source>
        <strain evidence="2 3">K2W22B-5</strain>
    </source>
</reference>
<dbReference type="Proteomes" id="UP000283458">
    <property type="component" value="Unassembled WGS sequence"/>
</dbReference>
<protein>
    <submittedName>
        <fullName evidence="2">Phasin family protein</fullName>
    </submittedName>
</protein>
<gene>
    <name evidence="2" type="ORF">D3877_05890</name>
</gene>
<evidence type="ECO:0000313" key="2">
    <source>
        <dbReference type="EMBL" id="RJF84134.1"/>
    </source>
</evidence>
<keyword evidence="3" id="KW-1185">Reference proteome</keyword>
<dbReference type="InterPro" id="IPR018968">
    <property type="entry name" value="Phasin"/>
</dbReference>